<sequence length="427" mass="49262">MLRPFTTYVLNFFECQTTIMKLKMKIDDIKFVLCWTMIVRQCVIQCNVAYITYCPCMGRLGNQIEQFLGMIAFAIKINRTLVLPPWNIMSSLKAVSFYIYFNIQNFVPFGNLFNITTLLSVHQFISLESFMLNKAPVIWPATKRTALCFRPRSGPLFNDCNAKNGNPFKEFWDKFNVSFTGSSFYFPLSTDDPKEEWDQLFPPETYPVLAFIGPPSSFPVRPENRVFHRYLEWNSHINLATEDFINRWLNKPVVGVHLRNGGDFLNACSHLKSGLRILFSSAQCHGDFNELPPYKVTEGMCIPSKELVLQTISYGVRLIKAKSIYVSTDNDPMLSLIRRHFSNTTVKRVVWEPNRKPEEDLALLGRIDLAILNCVSTYSAAVKRERDAKNLPSMFFGLTIENQRGLEVLCNSTSKATNYWWSKLYKK</sequence>
<dbReference type="AlphaFoldDB" id="A0A3Q0KH04"/>
<dbReference type="UniPathway" id="UPA00378"/>
<evidence type="ECO:0000256" key="13">
    <source>
        <dbReference type="ARBA" id="ARBA00023277"/>
    </source>
</evidence>
<keyword evidence="10" id="KW-1015">Disulfide bond</keyword>
<comment type="catalytic activity">
    <reaction evidence="16">
        <text>L-seryl-[protein] + GDP-beta-L-fucose = 3-O-(alpha-L-fucosyl)-L-seryl-[protein] + GDP + H(+)</text>
        <dbReference type="Rhea" id="RHEA:63644"/>
        <dbReference type="Rhea" id="RHEA-COMP:9863"/>
        <dbReference type="Rhea" id="RHEA-COMP:17914"/>
        <dbReference type="ChEBI" id="CHEBI:15378"/>
        <dbReference type="ChEBI" id="CHEBI:29999"/>
        <dbReference type="ChEBI" id="CHEBI:57273"/>
        <dbReference type="ChEBI" id="CHEBI:58189"/>
        <dbReference type="ChEBI" id="CHEBI:189632"/>
        <dbReference type="EC" id="2.4.1.221"/>
    </reaction>
    <physiologicalReaction direction="left-to-right" evidence="16">
        <dbReference type="Rhea" id="RHEA:63645"/>
    </physiologicalReaction>
</comment>
<evidence type="ECO:0000256" key="9">
    <source>
        <dbReference type="ARBA" id="ARBA00022976"/>
    </source>
</evidence>
<dbReference type="Proteomes" id="UP000008854">
    <property type="component" value="Unassembled WGS sequence"/>
</dbReference>
<dbReference type="FunCoup" id="A0A3Q0KH04">
    <property type="interactions" value="1022"/>
</dbReference>
<dbReference type="InParanoid" id="A0A3Q0KH04"/>
<comment type="subcellular location">
    <subcellularLocation>
        <location evidence="1">Endoplasmic reticulum</location>
    </subcellularLocation>
</comment>
<dbReference type="PANTHER" id="PTHR21420:SF9">
    <property type="entry name" value="GDP-FUCOSE PROTEIN O-FUCOSYLTRANSFERASE 1"/>
    <property type="match status" value="1"/>
</dbReference>
<evidence type="ECO:0000256" key="4">
    <source>
        <dbReference type="ARBA" id="ARBA00012196"/>
    </source>
</evidence>
<evidence type="ECO:0000256" key="6">
    <source>
        <dbReference type="ARBA" id="ARBA00022676"/>
    </source>
</evidence>
<evidence type="ECO:0000256" key="16">
    <source>
        <dbReference type="ARBA" id="ARBA00048647"/>
    </source>
</evidence>
<dbReference type="STRING" id="6183.A0A3Q0KH04"/>
<dbReference type="Pfam" id="PF10250">
    <property type="entry name" value="O-FucT"/>
    <property type="match status" value="1"/>
</dbReference>
<comment type="catalytic activity">
    <reaction evidence="15">
        <text>L-threonyl-[protein] + GDP-beta-L-fucose = 3-O-(alpha-L-fucosyl)-L-threonyl-[protein] + GDP + H(+)</text>
        <dbReference type="Rhea" id="RHEA:70491"/>
        <dbReference type="Rhea" id="RHEA-COMP:11060"/>
        <dbReference type="Rhea" id="RHEA-COMP:17915"/>
        <dbReference type="ChEBI" id="CHEBI:15378"/>
        <dbReference type="ChEBI" id="CHEBI:30013"/>
        <dbReference type="ChEBI" id="CHEBI:57273"/>
        <dbReference type="ChEBI" id="CHEBI:58189"/>
        <dbReference type="ChEBI" id="CHEBI:189631"/>
        <dbReference type="EC" id="2.4.1.221"/>
    </reaction>
    <physiologicalReaction direction="left-to-right" evidence="15">
        <dbReference type="Rhea" id="RHEA:70492"/>
    </physiologicalReaction>
</comment>
<dbReference type="GO" id="GO:0007219">
    <property type="term" value="P:Notch signaling pathway"/>
    <property type="evidence" value="ECO:0007669"/>
    <property type="project" value="UniProtKB-KW"/>
</dbReference>
<evidence type="ECO:0000256" key="11">
    <source>
        <dbReference type="ARBA" id="ARBA00023180"/>
    </source>
</evidence>
<organism evidence="17 18">
    <name type="scientific">Schistosoma mansoni</name>
    <name type="common">Blood fluke</name>
    <dbReference type="NCBI Taxonomy" id="6183"/>
    <lineage>
        <taxon>Eukaryota</taxon>
        <taxon>Metazoa</taxon>
        <taxon>Spiralia</taxon>
        <taxon>Lophotrochozoa</taxon>
        <taxon>Platyhelminthes</taxon>
        <taxon>Trematoda</taxon>
        <taxon>Digenea</taxon>
        <taxon>Strigeidida</taxon>
        <taxon>Schistosomatoidea</taxon>
        <taxon>Schistosomatidae</taxon>
        <taxon>Schistosoma</taxon>
    </lineage>
</organism>
<dbReference type="GO" id="GO:0046922">
    <property type="term" value="F:peptide-O-fucosyltransferase activity"/>
    <property type="evidence" value="ECO:0007669"/>
    <property type="project" value="UniProtKB-EC"/>
</dbReference>
<evidence type="ECO:0000256" key="8">
    <source>
        <dbReference type="ARBA" id="ARBA00022824"/>
    </source>
</evidence>
<reference evidence="17" key="1">
    <citation type="journal article" date="2012" name="PLoS Negl. Trop. Dis.">
        <title>A systematically improved high quality genome and transcriptome of the human blood fluke Schistosoma mansoni.</title>
        <authorList>
            <person name="Protasio A.V."/>
            <person name="Tsai I.J."/>
            <person name="Babbage A."/>
            <person name="Nichol S."/>
            <person name="Hunt M."/>
            <person name="Aslett M.A."/>
            <person name="De Silva N."/>
            <person name="Velarde G.S."/>
            <person name="Anderson T.J."/>
            <person name="Clark R.C."/>
            <person name="Davidson C."/>
            <person name="Dillon G.P."/>
            <person name="Holroyd N.E."/>
            <person name="LoVerde P.T."/>
            <person name="Lloyd C."/>
            <person name="McQuillan J."/>
            <person name="Oliveira G."/>
            <person name="Otto T.D."/>
            <person name="Parker-Manuel S.J."/>
            <person name="Quail M.A."/>
            <person name="Wilson R.A."/>
            <person name="Zerlotini A."/>
            <person name="Dunne D.W."/>
            <person name="Berriman M."/>
        </authorList>
    </citation>
    <scope>NUCLEOTIDE SEQUENCE [LARGE SCALE GENOMIC DNA]</scope>
    <source>
        <strain evidence="17">Puerto Rican</strain>
    </source>
</reference>
<dbReference type="InterPro" id="IPR019378">
    <property type="entry name" value="GDP-Fuc_O-FucTrfase"/>
</dbReference>
<evidence type="ECO:0000256" key="1">
    <source>
        <dbReference type="ARBA" id="ARBA00004240"/>
    </source>
</evidence>
<keyword evidence="7" id="KW-0808">Transferase</keyword>
<dbReference type="WBParaSite" id="Smp_065240.1">
    <property type="protein sequence ID" value="Smp_065240.1"/>
    <property type="gene ID" value="Smp_065240"/>
</dbReference>
<evidence type="ECO:0000313" key="17">
    <source>
        <dbReference type="Proteomes" id="UP000008854"/>
    </source>
</evidence>
<evidence type="ECO:0000256" key="7">
    <source>
        <dbReference type="ARBA" id="ARBA00022679"/>
    </source>
</evidence>
<keyword evidence="17" id="KW-1185">Reference proteome</keyword>
<evidence type="ECO:0000256" key="5">
    <source>
        <dbReference type="ARBA" id="ARBA00021745"/>
    </source>
</evidence>
<comment type="similarity">
    <text evidence="3">Belongs to the glycosyltransferase 65 family.</text>
</comment>
<dbReference type="ExpressionAtlas" id="A0A3Q0KH04">
    <property type="expression patterns" value="baseline"/>
</dbReference>
<dbReference type="GO" id="GO:0005783">
    <property type="term" value="C:endoplasmic reticulum"/>
    <property type="evidence" value="ECO:0007669"/>
    <property type="project" value="UniProtKB-SubCell"/>
</dbReference>
<evidence type="ECO:0000256" key="12">
    <source>
        <dbReference type="ARBA" id="ARBA00023253"/>
    </source>
</evidence>
<keyword evidence="11" id="KW-0325">Glycoprotein</keyword>
<dbReference type="GO" id="GO:0006004">
    <property type="term" value="P:fucose metabolic process"/>
    <property type="evidence" value="ECO:0007669"/>
    <property type="project" value="UniProtKB-KW"/>
</dbReference>
<keyword evidence="13" id="KW-0119">Carbohydrate metabolism</keyword>
<dbReference type="Gene3D" id="3.40.50.11340">
    <property type="match status" value="1"/>
</dbReference>
<evidence type="ECO:0000256" key="2">
    <source>
        <dbReference type="ARBA" id="ARBA00004922"/>
    </source>
</evidence>
<dbReference type="Gene3D" id="3.40.50.11350">
    <property type="match status" value="1"/>
</dbReference>
<reference evidence="18" key="2">
    <citation type="submission" date="2018-12" db="UniProtKB">
        <authorList>
            <consortium name="WormBaseParasite"/>
        </authorList>
    </citation>
    <scope>IDENTIFICATION</scope>
    <source>
        <strain evidence="18">Puerto Rican</strain>
    </source>
</reference>
<accession>A0A3Q0KH04</accession>
<keyword evidence="9" id="KW-0914">Notch signaling pathway</keyword>
<dbReference type="EC" id="2.4.1.221" evidence="4"/>
<dbReference type="InterPro" id="IPR039922">
    <property type="entry name" value="POFUT1"/>
</dbReference>
<keyword evidence="6" id="KW-0328">Glycosyltransferase</keyword>
<proteinExistence type="inferred from homology"/>
<name>A0A3Q0KH04_SCHMA</name>
<evidence type="ECO:0000256" key="15">
    <source>
        <dbReference type="ARBA" id="ARBA00047273"/>
    </source>
</evidence>
<evidence type="ECO:0000256" key="10">
    <source>
        <dbReference type="ARBA" id="ARBA00023157"/>
    </source>
</evidence>
<evidence type="ECO:0000256" key="14">
    <source>
        <dbReference type="ARBA" id="ARBA00033080"/>
    </source>
</evidence>
<dbReference type="CDD" id="cd11302">
    <property type="entry name" value="O-FucT-1"/>
    <property type="match status" value="1"/>
</dbReference>
<comment type="pathway">
    <text evidence="2">Protein modification; protein glycosylation.</text>
</comment>
<protein>
    <recommendedName>
        <fullName evidence="5">GDP-fucose protein O-fucosyltransferase 1</fullName>
        <ecNumber evidence="4">2.4.1.221</ecNumber>
    </recommendedName>
    <alternativeName>
        <fullName evidence="14">Peptide-O-fucosyltransferase 1</fullName>
    </alternativeName>
</protein>
<keyword evidence="12" id="KW-0294">Fucose metabolism</keyword>
<keyword evidence="8" id="KW-0256">Endoplasmic reticulum</keyword>
<evidence type="ECO:0000313" key="18">
    <source>
        <dbReference type="WBParaSite" id="Smp_065240.1"/>
    </source>
</evidence>
<dbReference type="PANTHER" id="PTHR21420">
    <property type="entry name" value="GDP-FUCOSE PROTEIN O-FUCOSYLTRANSFERASE 1"/>
    <property type="match status" value="1"/>
</dbReference>
<evidence type="ECO:0000256" key="3">
    <source>
        <dbReference type="ARBA" id="ARBA00010626"/>
    </source>
</evidence>